<evidence type="ECO:0000256" key="5">
    <source>
        <dbReference type="ARBA" id="ARBA00023136"/>
    </source>
</evidence>
<dbReference type="InterPro" id="IPR023299">
    <property type="entry name" value="ATPase_P-typ_cyto_dom_N"/>
</dbReference>
<dbReference type="InterPro" id="IPR023214">
    <property type="entry name" value="HAD_sf"/>
</dbReference>
<dbReference type="NCBIfam" id="TIGR01494">
    <property type="entry name" value="ATPase_P-type"/>
    <property type="match status" value="1"/>
</dbReference>
<evidence type="ECO:0000313" key="8">
    <source>
        <dbReference type="Proteomes" id="UP000002627"/>
    </source>
</evidence>
<dbReference type="KEGG" id="ljf:FI9785_1042"/>
<dbReference type="Gene3D" id="3.40.50.1000">
    <property type="entry name" value="HAD superfamily/HAD-like"/>
    <property type="match status" value="1"/>
</dbReference>
<keyword evidence="3" id="KW-1278">Translocase</keyword>
<gene>
    <name evidence="7" type="ordered locus">FI9785_1042</name>
</gene>
<dbReference type="SFLD" id="SFLDS00003">
    <property type="entry name" value="Haloacid_Dehalogenase"/>
    <property type="match status" value="1"/>
</dbReference>
<feature type="transmembrane region" description="Helical" evidence="6">
    <location>
        <begin position="40"/>
        <end position="57"/>
    </location>
</feature>
<organism evidence="7 8">
    <name type="scientific">Lactobacillus johnsonii (strain FI9785)</name>
    <dbReference type="NCBI Taxonomy" id="633699"/>
    <lineage>
        <taxon>Bacteria</taxon>
        <taxon>Bacillati</taxon>
        <taxon>Bacillota</taxon>
        <taxon>Bacilli</taxon>
        <taxon>Lactobacillales</taxon>
        <taxon>Lactobacillaceae</taxon>
        <taxon>Lactobacillus</taxon>
    </lineage>
</organism>
<dbReference type="Pfam" id="PF13246">
    <property type="entry name" value="Cation_ATPase"/>
    <property type="match status" value="1"/>
</dbReference>
<comment type="subcellular location">
    <subcellularLocation>
        <location evidence="1">Membrane</location>
        <topology evidence="1">Multi-pass membrane protein</topology>
    </subcellularLocation>
</comment>
<evidence type="ECO:0000256" key="1">
    <source>
        <dbReference type="ARBA" id="ARBA00004141"/>
    </source>
</evidence>
<dbReference type="PRINTS" id="PR00120">
    <property type="entry name" value="HATPASE"/>
</dbReference>
<dbReference type="HOGENOM" id="CLU_002360_6_3_9"/>
<dbReference type="SUPFAM" id="SSF81660">
    <property type="entry name" value="Metal cation-transporting ATPase, ATP-binding domain N"/>
    <property type="match status" value="1"/>
</dbReference>
<dbReference type="Gene3D" id="3.40.1110.10">
    <property type="entry name" value="Calcium-transporting ATPase, cytoplasmic domain N"/>
    <property type="match status" value="1"/>
</dbReference>
<evidence type="ECO:0000256" key="4">
    <source>
        <dbReference type="ARBA" id="ARBA00022989"/>
    </source>
</evidence>
<reference evidence="7 8" key="1">
    <citation type="journal article" date="2009" name="J. Bacteriol.">
        <title>Complete genome sequence of Lactobacillus johnsonii FI9785, a competitive exclusion agent against pathogens in poultry.</title>
        <authorList>
            <person name="Wegmann U."/>
            <person name="Overweg K."/>
            <person name="Horn N."/>
            <person name="Goesmann A."/>
            <person name="Narbad A."/>
            <person name="Gasson M.J."/>
            <person name="Shearman C."/>
        </authorList>
    </citation>
    <scope>NUCLEOTIDE SEQUENCE [LARGE SCALE GENOMIC DNA]</scope>
    <source>
        <strain evidence="7 8">FI9785</strain>
    </source>
</reference>
<dbReference type="GO" id="GO:0005524">
    <property type="term" value="F:ATP binding"/>
    <property type="evidence" value="ECO:0007669"/>
    <property type="project" value="InterPro"/>
</dbReference>
<dbReference type="PANTHER" id="PTHR42861">
    <property type="entry name" value="CALCIUM-TRANSPORTING ATPASE"/>
    <property type="match status" value="1"/>
</dbReference>
<keyword evidence="5 6" id="KW-0472">Membrane</keyword>
<keyword evidence="8" id="KW-1185">Reference proteome</keyword>
<sequence>MGVVFATGNETVFGNLARTLSKNKNKETTFDIGIKNVSKILLIMTAIIAPLVFLINVLTKGDWLNALIFAIATAVGLTLEMRPVIVTSNLVKGSVEMAKHETIVKRMNSIQNFESADILCTDKTGTLTQDKVVLERHYDLNLEEKSKVLELSYLNSYYQTGRKDLIDKAIINTAKDELDTEEINQNYQKIDEIPFDFKRRRMSVVVMNKKHEHLLVTKGAAEEMLACSNRLEINDKITMLDQEQRQEILNKINQMNQDGLRVVLLAYKKNPAPVGEFSVDEKELILTGFLAFLDPPKDSAKAALTALKRDGITIKILTGDNESGTRNVGKQVGLDINCVYQGRDLENKSSTELKKMVEECDVFVKLSPQQKAQIIQLLRENNHTVAYMGDGINDAPAMKAADVAISVDTAVDIVKKSADIILLHKDLMILEKAVQPVY</sequence>
<dbReference type="SFLD" id="SFLDF00027">
    <property type="entry name" value="p-type_atpase"/>
    <property type="match status" value="1"/>
</dbReference>
<dbReference type="SUPFAM" id="SSF56784">
    <property type="entry name" value="HAD-like"/>
    <property type="match status" value="1"/>
</dbReference>
<evidence type="ECO:0000256" key="3">
    <source>
        <dbReference type="ARBA" id="ARBA00022967"/>
    </source>
</evidence>
<dbReference type="Proteomes" id="UP000002627">
    <property type="component" value="Chromosome"/>
</dbReference>
<evidence type="ECO:0000256" key="2">
    <source>
        <dbReference type="ARBA" id="ARBA00022692"/>
    </source>
</evidence>
<dbReference type="AlphaFoldDB" id="D0R495"/>
<evidence type="ECO:0000256" key="6">
    <source>
        <dbReference type="SAM" id="Phobius"/>
    </source>
</evidence>
<protein>
    <submittedName>
        <fullName evidence="7">Uncharacterized protein</fullName>
    </submittedName>
</protein>
<name>D0R495_LACJF</name>
<keyword evidence="4 6" id="KW-1133">Transmembrane helix</keyword>
<dbReference type="Gene3D" id="1.20.1110.10">
    <property type="entry name" value="Calcium-transporting ATPase, transmembrane domain"/>
    <property type="match status" value="1"/>
</dbReference>
<keyword evidence="2 6" id="KW-0812">Transmembrane</keyword>
<dbReference type="GO" id="GO:0016020">
    <property type="term" value="C:membrane"/>
    <property type="evidence" value="ECO:0007669"/>
    <property type="project" value="UniProtKB-SubCell"/>
</dbReference>
<dbReference type="PROSITE" id="PS00154">
    <property type="entry name" value="ATPASE_E1_E2"/>
    <property type="match status" value="1"/>
</dbReference>
<feature type="transmembrane region" description="Helical" evidence="6">
    <location>
        <begin position="63"/>
        <end position="79"/>
    </location>
</feature>
<dbReference type="InterPro" id="IPR044492">
    <property type="entry name" value="P_typ_ATPase_HD_dom"/>
</dbReference>
<dbReference type="InterPro" id="IPR023298">
    <property type="entry name" value="ATPase_P-typ_TM_dom_sf"/>
</dbReference>
<dbReference type="InterPro" id="IPR001757">
    <property type="entry name" value="P_typ_ATPase"/>
</dbReference>
<evidence type="ECO:0000313" key="7">
    <source>
        <dbReference type="EMBL" id="CAX66908.1"/>
    </source>
</evidence>
<dbReference type="SUPFAM" id="SSF81665">
    <property type="entry name" value="Calcium ATPase, transmembrane domain M"/>
    <property type="match status" value="1"/>
</dbReference>
<dbReference type="InterPro" id="IPR036412">
    <property type="entry name" value="HAD-like_sf"/>
</dbReference>
<dbReference type="InterPro" id="IPR018303">
    <property type="entry name" value="ATPase_P-typ_P_site"/>
</dbReference>
<dbReference type="SFLD" id="SFLDG00002">
    <property type="entry name" value="C1.7:_P-type_atpase_like"/>
    <property type="match status" value="1"/>
</dbReference>
<dbReference type="Pfam" id="PF08282">
    <property type="entry name" value="Hydrolase_3"/>
    <property type="match status" value="1"/>
</dbReference>
<dbReference type="GO" id="GO:0016887">
    <property type="term" value="F:ATP hydrolysis activity"/>
    <property type="evidence" value="ECO:0007669"/>
    <property type="project" value="InterPro"/>
</dbReference>
<dbReference type="EMBL" id="FN298497">
    <property type="protein sequence ID" value="CAX66908.1"/>
    <property type="molecule type" value="Genomic_DNA"/>
</dbReference>
<proteinExistence type="predicted"/>
<dbReference type="PRINTS" id="PR00119">
    <property type="entry name" value="CATATPASE"/>
</dbReference>
<accession>D0R495</accession>